<dbReference type="PROSITE" id="PS50164">
    <property type="entry name" value="GIY_YIG"/>
    <property type="match status" value="1"/>
</dbReference>
<organism evidence="2 3">
    <name type="scientific">Weissella coleopterorum</name>
    <dbReference type="NCBI Taxonomy" id="2714949"/>
    <lineage>
        <taxon>Bacteria</taxon>
        <taxon>Bacillati</taxon>
        <taxon>Bacillota</taxon>
        <taxon>Bacilli</taxon>
        <taxon>Lactobacillales</taxon>
        <taxon>Lactobacillaceae</taxon>
        <taxon>Weissella</taxon>
    </lineage>
</organism>
<dbReference type="InterPro" id="IPR000305">
    <property type="entry name" value="GIY-YIG_endonuc"/>
</dbReference>
<dbReference type="AlphaFoldDB" id="A0A6G8AY57"/>
<gene>
    <name evidence="2" type="ORF">G7084_00860</name>
</gene>
<evidence type="ECO:0000313" key="2">
    <source>
        <dbReference type="EMBL" id="QIL49998.1"/>
    </source>
</evidence>
<dbReference type="EMBL" id="CP049888">
    <property type="protein sequence ID" value="QIL49998.1"/>
    <property type="molecule type" value="Genomic_DNA"/>
</dbReference>
<protein>
    <submittedName>
        <fullName evidence="2">GIY-YIG nuclease family protein</fullName>
    </submittedName>
</protein>
<name>A0A6G8AY57_9LACO</name>
<keyword evidence="3" id="KW-1185">Reference proteome</keyword>
<sequence length="273" mass="31186">MPRHIFINRESNNDHISIFYDEPAFIVLADKDDLPKINILEESHKPGIYILIGEHQRYIGQASGSIFSRLQQHFINKNWWHKVIFFGRDDGHLNKAQLDFLEAKLINAFSQSNFKVDNNTTGNHSYIDKMSKITANSLLKLVEDTLSNVSNINLFDDLNSSEHELIDESSLHSVTFKSKQYISKSARKILLDLVKDIIVTDDLLSLAPIISNSLPSTTYFIGTEKRISSKGTELSQVISETPYHLYVTFSTNVIEKKLQLIADLTHHPIEINF</sequence>
<evidence type="ECO:0000259" key="1">
    <source>
        <dbReference type="PROSITE" id="PS50164"/>
    </source>
</evidence>
<evidence type="ECO:0000313" key="3">
    <source>
        <dbReference type="Proteomes" id="UP000500741"/>
    </source>
</evidence>
<proteinExistence type="predicted"/>
<feature type="domain" description="GIY-YIG" evidence="1">
    <location>
        <begin position="44"/>
        <end position="116"/>
    </location>
</feature>
<dbReference type="KEGG" id="wco:G7084_00860"/>
<reference evidence="2 3" key="1">
    <citation type="submission" date="2020-03" db="EMBL/GenBank/DDBJ databases">
        <title>Weissella sp. nov., isolated from Cybister lewisianus.</title>
        <authorList>
            <person name="Hyun D.-W."/>
            <person name="Bae J.-W."/>
        </authorList>
    </citation>
    <scope>NUCLEOTIDE SEQUENCE [LARGE SCALE GENOMIC DNA]</scope>
    <source>
        <strain evidence="2 3">HDW19</strain>
    </source>
</reference>
<dbReference type="CDD" id="cd10447">
    <property type="entry name" value="GIY-YIG_unchar_2"/>
    <property type="match status" value="1"/>
</dbReference>
<dbReference type="RefSeq" id="WP_166009171.1">
    <property type="nucleotide sequence ID" value="NZ_CP049888.1"/>
</dbReference>
<dbReference type="Proteomes" id="UP000500741">
    <property type="component" value="Chromosome"/>
</dbReference>
<accession>A0A6G8AY57</accession>